<dbReference type="SUPFAM" id="SSF75005">
    <property type="entry name" value="Arabinanase/levansucrase/invertase"/>
    <property type="match status" value="1"/>
</dbReference>
<keyword evidence="5" id="KW-0732">Signal</keyword>
<keyword evidence="2 4" id="KW-0378">Hydrolase</keyword>
<dbReference type="InterPro" id="IPR023296">
    <property type="entry name" value="Glyco_hydro_beta-prop_sf"/>
</dbReference>
<sequence>MPFKYKLITLFCVSLLLVEQSFAQQKVKWGDWQTWGDQNDGTYRNPILPADYSDLDCIRVGSDYYAVSSTFQYSPGFVILHSKDLVNWKIISHAVNDISKISAEMNWDKMNTYGRGIWAGAIRYHNNKFWIYFGDPDQGYFMTTAAKIEGPWAPVHQILAAKGWDDGCPFWDDDGQGYFIGTHFTDGYKIHLFKMTADGKTLIARSDKVIYQSKGSEANKLFKIKDTYYHFFSEVKAGGRVVMMERAKNIYGPYEGPKQLSYAQKEHHEPNQGGIVQTQKGDWYFLTHHGSSGDWSGRVMSLLPVNWIDNWPILGNPDANQIGSMVWNGRKPIQGQKKSIPQTSDGFNAKVLAEQWEWNYQPRAEKWSLAERAGWLRLKAFRPIETNNLLKAGNTITQRSFRSSFNEVVVKLDLAGMAKGQKSGLTHFGSPNYATIGVVFDGVTKRIEYNVKGAIVLGDTVTTNQLWLKSTWSLDGLSQFYYSTDGIKYAPFGKPYQLMWGAYRGDRIGIYTYNNESDSGYLDLDYFTYLVK</sequence>
<evidence type="ECO:0000256" key="1">
    <source>
        <dbReference type="ARBA" id="ARBA00009865"/>
    </source>
</evidence>
<proteinExistence type="inferred from homology"/>
<dbReference type="InterPro" id="IPR013320">
    <property type="entry name" value="ConA-like_dom_sf"/>
</dbReference>
<evidence type="ECO:0000259" key="6">
    <source>
        <dbReference type="Pfam" id="PF17851"/>
    </source>
</evidence>
<dbReference type="GO" id="GO:0005975">
    <property type="term" value="P:carbohydrate metabolic process"/>
    <property type="evidence" value="ECO:0007669"/>
    <property type="project" value="InterPro"/>
</dbReference>
<evidence type="ECO:0000256" key="4">
    <source>
        <dbReference type="RuleBase" id="RU361187"/>
    </source>
</evidence>
<comment type="caution">
    <text evidence="7">The sequence shown here is derived from an EMBL/GenBank/DDBJ whole genome shotgun (WGS) entry which is preliminary data.</text>
</comment>
<reference evidence="7 8" key="1">
    <citation type="submission" date="2019-02" db="EMBL/GenBank/DDBJ databases">
        <title>Pedobacter sp. RP-1-13 sp. nov., isolated from Arctic soil.</title>
        <authorList>
            <person name="Dahal R.H."/>
        </authorList>
    </citation>
    <scope>NUCLEOTIDE SEQUENCE [LARGE SCALE GENOMIC DNA]</scope>
    <source>
        <strain evidence="7 8">RP-1-13</strain>
    </source>
</reference>
<dbReference type="EMBL" id="SJSK01000002">
    <property type="protein sequence ID" value="TCC92435.1"/>
    <property type="molecule type" value="Genomic_DNA"/>
</dbReference>
<dbReference type="PANTHER" id="PTHR42812:SF12">
    <property type="entry name" value="BETA-XYLOSIDASE-RELATED"/>
    <property type="match status" value="1"/>
</dbReference>
<keyword evidence="8" id="KW-1185">Reference proteome</keyword>
<evidence type="ECO:0000256" key="5">
    <source>
        <dbReference type="SAM" id="SignalP"/>
    </source>
</evidence>
<dbReference type="OrthoDB" id="9801455at2"/>
<keyword evidence="3 4" id="KW-0326">Glycosidase</keyword>
<evidence type="ECO:0000313" key="7">
    <source>
        <dbReference type="EMBL" id="TCC92435.1"/>
    </source>
</evidence>
<dbReference type="Gene3D" id="2.60.120.200">
    <property type="match status" value="1"/>
</dbReference>
<gene>
    <name evidence="7" type="ORF">EZ428_08290</name>
</gene>
<dbReference type="Proteomes" id="UP000292884">
    <property type="component" value="Unassembled WGS sequence"/>
</dbReference>
<dbReference type="CDD" id="cd09001">
    <property type="entry name" value="GH43_FsAxh1-like"/>
    <property type="match status" value="1"/>
</dbReference>
<organism evidence="7 8">
    <name type="scientific">Pedobacter frigiditerrae</name>
    <dbReference type="NCBI Taxonomy" id="2530452"/>
    <lineage>
        <taxon>Bacteria</taxon>
        <taxon>Pseudomonadati</taxon>
        <taxon>Bacteroidota</taxon>
        <taxon>Sphingobacteriia</taxon>
        <taxon>Sphingobacteriales</taxon>
        <taxon>Sphingobacteriaceae</taxon>
        <taxon>Pedobacter</taxon>
    </lineage>
</organism>
<dbReference type="GO" id="GO:0004553">
    <property type="term" value="F:hydrolase activity, hydrolyzing O-glycosyl compounds"/>
    <property type="evidence" value="ECO:0007669"/>
    <property type="project" value="InterPro"/>
</dbReference>
<dbReference type="InterPro" id="IPR051795">
    <property type="entry name" value="Glycosyl_Hydrlase_43"/>
</dbReference>
<dbReference type="Pfam" id="PF04616">
    <property type="entry name" value="Glyco_hydro_43"/>
    <property type="match status" value="1"/>
</dbReference>
<dbReference type="InterPro" id="IPR006710">
    <property type="entry name" value="Glyco_hydro_43"/>
</dbReference>
<evidence type="ECO:0000313" key="8">
    <source>
        <dbReference type="Proteomes" id="UP000292884"/>
    </source>
</evidence>
<dbReference type="PANTHER" id="PTHR42812">
    <property type="entry name" value="BETA-XYLOSIDASE"/>
    <property type="match status" value="1"/>
</dbReference>
<dbReference type="Gene3D" id="2.115.10.20">
    <property type="entry name" value="Glycosyl hydrolase domain, family 43"/>
    <property type="match status" value="1"/>
</dbReference>
<evidence type="ECO:0000256" key="3">
    <source>
        <dbReference type="ARBA" id="ARBA00023295"/>
    </source>
</evidence>
<comment type="similarity">
    <text evidence="1 4">Belongs to the glycosyl hydrolase 43 family.</text>
</comment>
<protein>
    <submittedName>
        <fullName evidence="7">Glycosyl hydrolase 43 family protein</fullName>
    </submittedName>
</protein>
<dbReference type="Pfam" id="PF17851">
    <property type="entry name" value="GH43_C2"/>
    <property type="match status" value="1"/>
</dbReference>
<evidence type="ECO:0000256" key="2">
    <source>
        <dbReference type="ARBA" id="ARBA00022801"/>
    </source>
</evidence>
<dbReference type="SUPFAM" id="SSF49899">
    <property type="entry name" value="Concanavalin A-like lectins/glucanases"/>
    <property type="match status" value="1"/>
</dbReference>
<accession>A0A4R0MYS3</accession>
<dbReference type="InterPro" id="IPR041542">
    <property type="entry name" value="GH43_C2"/>
</dbReference>
<dbReference type="AlphaFoldDB" id="A0A4R0MYS3"/>
<name>A0A4R0MYS3_9SPHI</name>
<feature type="chain" id="PRO_5020346996" evidence="5">
    <location>
        <begin position="24"/>
        <end position="532"/>
    </location>
</feature>
<feature type="domain" description="Beta-xylosidase C-terminal Concanavalin A-like" evidence="6">
    <location>
        <begin position="344"/>
        <end position="529"/>
    </location>
</feature>
<feature type="signal peptide" evidence="5">
    <location>
        <begin position="1"/>
        <end position="23"/>
    </location>
</feature>